<reference evidence="2 3" key="1">
    <citation type="journal article" date="2020" name="Nature">
        <title>Six reference-quality genomes reveal evolution of bat adaptations.</title>
        <authorList>
            <person name="Jebb D."/>
            <person name="Huang Z."/>
            <person name="Pippel M."/>
            <person name="Hughes G.M."/>
            <person name="Lavrichenko K."/>
            <person name="Devanna P."/>
            <person name="Winkler S."/>
            <person name="Jermiin L.S."/>
            <person name="Skirmuntt E.C."/>
            <person name="Katzourakis A."/>
            <person name="Burkitt-Gray L."/>
            <person name="Ray D.A."/>
            <person name="Sullivan K.A.M."/>
            <person name="Roscito J.G."/>
            <person name="Kirilenko B.M."/>
            <person name="Davalos L.M."/>
            <person name="Corthals A.P."/>
            <person name="Power M.L."/>
            <person name="Jones G."/>
            <person name="Ransome R.D."/>
            <person name="Dechmann D.K.N."/>
            <person name="Locatelli A.G."/>
            <person name="Puechmaille S.J."/>
            <person name="Fedrigo O."/>
            <person name="Jarvis E.D."/>
            <person name="Hiller M."/>
            <person name="Vernes S.C."/>
            <person name="Myers E.W."/>
            <person name="Teeling E.C."/>
        </authorList>
    </citation>
    <scope>NUCLEOTIDE SEQUENCE [LARGE SCALE GENOMIC DNA]</scope>
    <source>
        <strain evidence="2">MRhiFer1</strain>
        <tissue evidence="2">Lung</tissue>
    </source>
</reference>
<gene>
    <name evidence="2" type="ORF">mRhiFer1_008609</name>
</gene>
<accession>A0A7J7U0V5</accession>
<proteinExistence type="predicted"/>
<dbReference type="Proteomes" id="UP000585614">
    <property type="component" value="Unassembled WGS sequence"/>
</dbReference>
<feature type="region of interest" description="Disordered" evidence="1">
    <location>
        <begin position="1"/>
        <end position="24"/>
    </location>
</feature>
<feature type="region of interest" description="Disordered" evidence="1">
    <location>
        <begin position="78"/>
        <end position="122"/>
    </location>
</feature>
<organism evidence="2 3">
    <name type="scientific">Rhinolophus ferrumequinum</name>
    <name type="common">Greater horseshoe bat</name>
    <dbReference type="NCBI Taxonomy" id="59479"/>
    <lineage>
        <taxon>Eukaryota</taxon>
        <taxon>Metazoa</taxon>
        <taxon>Chordata</taxon>
        <taxon>Craniata</taxon>
        <taxon>Vertebrata</taxon>
        <taxon>Euteleostomi</taxon>
        <taxon>Mammalia</taxon>
        <taxon>Eutheria</taxon>
        <taxon>Laurasiatheria</taxon>
        <taxon>Chiroptera</taxon>
        <taxon>Yinpterochiroptera</taxon>
        <taxon>Rhinolophoidea</taxon>
        <taxon>Rhinolophidae</taxon>
        <taxon>Rhinolophinae</taxon>
        <taxon>Rhinolophus</taxon>
    </lineage>
</organism>
<comment type="caution">
    <text evidence="2">The sequence shown here is derived from an EMBL/GenBank/DDBJ whole genome shotgun (WGS) entry which is preliminary data.</text>
</comment>
<name>A0A7J7U0V5_RHIFE</name>
<protein>
    <submittedName>
        <fullName evidence="2">Uncharacterized protein</fullName>
    </submittedName>
</protein>
<sequence length="122" mass="13215">MEAGRAGVGRVSPPAPSGSSVSGRLEPFSSMLALPIARDTSLLVLLMNRYSWVSLRSTQHWRPPPPPSSHPTRRLVRGVTAWSRPMQPTPSPSGSHSRLSPASSRLIPQHGCRAPRTHPLTD</sequence>
<dbReference type="EMBL" id="JACAGC010000017">
    <property type="protein sequence ID" value="KAF6306503.1"/>
    <property type="molecule type" value="Genomic_DNA"/>
</dbReference>
<evidence type="ECO:0000256" key="1">
    <source>
        <dbReference type="SAM" id="MobiDB-lite"/>
    </source>
</evidence>
<evidence type="ECO:0000313" key="2">
    <source>
        <dbReference type="EMBL" id="KAF6306503.1"/>
    </source>
</evidence>
<dbReference type="AlphaFoldDB" id="A0A7J7U0V5"/>
<feature type="compositionally biased region" description="Polar residues" evidence="1">
    <location>
        <begin position="92"/>
        <end position="103"/>
    </location>
</feature>
<feature type="compositionally biased region" description="Low complexity" evidence="1">
    <location>
        <begin position="8"/>
        <end position="24"/>
    </location>
</feature>
<evidence type="ECO:0000313" key="3">
    <source>
        <dbReference type="Proteomes" id="UP000585614"/>
    </source>
</evidence>